<dbReference type="PROSITE" id="PS51257">
    <property type="entry name" value="PROKAR_LIPOPROTEIN"/>
    <property type="match status" value="1"/>
</dbReference>
<evidence type="ECO:0000256" key="1">
    <source>
        <dbReference type="SAM" id="SignalP"/>
    </source>
</evidence>
<feature type="signal peptide" evidence="1">
    <location>
        <begin position="1"/>
        <end position="20"/>
    </location>
</feature>
<evidence type="ECO:0000313" key="3">
    <source>
        <dbReference type="Proteomes" id="UP001589536"/>
    </source>
</evidence>
<dbReference type="Proteomes" id="UP001589536">
    <property type="component" value="Unassembled WGS sequence"/>
</dbReference>
<comment type="caution">
    <text evidence="2">The sequence shown here is derived from an EMBL/GenBank/DDBJ whole genome shotgun (WGS) entry which is preliminary data.</text>
</comment>
<keyword evidence="1" id="KW-0732">Signal</keyword>
<dbReference type="EMBL" id="JBHMBH010000019">
    <property type="protein sequence ID" value="MFB9714127.1"/>
    <property type="molecule type" value="Genomic_DNA"/>
</dbReference>
<accession>A0ABV5UNN2</accession>
<reference evidence="2 3" key="1">
    <citation type="submission" date="2024-09" db="EMBL/GenBank/DDBJ databases">
        <authorList>
            <person name="Sun Q."/>
            <person name="Mori K."/>
        </authorList>
    </citation>
    <scope>NUCLEOTIDE SEQUENCE [LARGE SCALE GENOMIC DNA]</scope>
    <source>
        <strain evidence="2 3">JCM 13519</strain>
    </source>
</reference>
<keyword evidence="3" id="KW-1185">Reference proteome</keyword>
<gene>
    <name evidence="2" type="ORF">ACFFPI_08140</name>
</gene>
<protein>
    <submittedName>
        <fullName evidence="2">Uncharacterized protein</fullName>
    </submittedName>
</protein>
<name>A0ABV5UNN2_9MICC</name>
<organism evidence="2 3">
    <name type="scientific">Arthrobacter methylotrophus</name>
    <dbReference type="NCBI Taxonomy" id="121291"/>
    <lineage>
        <taxon>Bacteria</taxon>
        <taxon>Bacillati</taxon>
        <taxon>Actinomycetota</taxon>
        <taxon>Actinomycetes</taxon>
        <taxon>Micrococcales</taxon>
        <taxon>Micrococcaceae</taxon>
        <taxon>Arthrobacter</taxon>
    </lineage>
</organism>
<proteinExistence type="predicted"/>
<feature type="chain" id="PRO_5045455004" evidence="1">
    <location>
        <begin position="21"/>
        <end position="129"/>
    </location>
</feature>
<sequence>MSNHKKILIALASAALILTAATGCSDGQRNANADVTPESRAAYEQAHFDTPDAKIASSLALAKISADAKAQGAAAGGVANTLLNPNQWKAQAHTKLCEYTKTLMNNADRDGTAVSERTRAMAKMILDRC</sequence>
<evidence type="ECO:0000313" key="2">
    <source>
        <dbReference type="EMBL" id="MFB9714127.1"/>
    </source>
</evidence>
<dbReference type="RefSeq" id="WP_345043473.1">
    <property type="nucleotide sequence ID" value="NZ_BAABED010000001.1"/>
</dbReference>